<gene>
    <name evidence="3" type="ORF">H4Q32_023459</name>
</gene>
<dbReference type="SUPFAM" id="SSF50729">
    <property type="entry name" value="PH domain-like"/>
    <property type="match status" value="1"/>
</dbReference>
<keyword evidence="4" id="KW-1185">Reference proteome</keyword>
<evidence type="ECO:0000256" key="1">
    <source>
        <dbReference type="SAM" id="MobiDB-lite"/>
    </source>
</evidence>
<dbReference type="InterPro" id="IPR011993">
    <property type="entry name" value="PH-like_dom_sf"/>
</dbReference>
<dbReference type="PANTHER" id="PTHR12752">
    <property type="entry name" value="PHOSPHOINOSITOL 3-PHOSPHATE-BINDING PROTEIN"/>
    <property type="match status" value="1"/>
</dbReference>
<feature type="region of interest" description="Disordered" evidence="1">
    <location>
        <begin position="13"/>
        <end position="77"/>
    </location>
</feature>
<feature type="domain" description="PH" evidence="2">
    <location>
        <begin position="80"/>
        <end position="125"/>
    </location>
</feature>
<comment type="caution">
    <text evidence="3">The sequence shown here is derived from an EMBL/GenBank/DDBJ whole genome shotgun (WGS) entry which is preliminary data.</text>
</comment>
<dbReference type="EMBL" id="JACTAM010000011">
    <property type="protein sequence ID" value="KAI2659216.1"/>
    <property type="molecule type" value="Genomic_DNA"/>
</dbReference>
<name>A0ABQ8MAJ5_LABRO</name>
<dbReference type="Proteomes" id="UP000830375">
    <property type="component" value="Unassembled WGS sequence"/>
</dbReference>
<dbReference type="InterPro" id="IPR001849">
    <property type="entry name" value="PH_domain"/>
</dbReference>
<dbReference type="Gene3D" id="2.30.29.30">
    <property type="entry name" value="Pleckstrin-homology domain (PH domain)/Phosphotyrosine-binding domain (PTB)"/>
    <property type="match status" value="1"/>
</dbReference>
<evidence type="ECO:0000313" key="4">
    <source>
        <dbReference type="Proteomes" id="UP000830375"/>
    </source>
</evidence>
<accession>A0ABQ8MAJ5</accession>
<organism evidence="3 4">
    <name type="scientific">Labeo rohita</name>
    <name type="common">Indian major carp</name>
    <name type="synonym">Cyprinus rohita</name>
    <dbReference type="NCBI Taxonomy" id="84645"/>
    <lineage>
        <taxon>Eukaryota</taxon>
        <taxon>Metazoa</taxon>
        <taxon>Chordata</taxon>
        <taxon>Craniata</taxon>
        <taxon>Vertebrata</taxon>
        <taxon>Euteleostomi</taxon>
        <taxon>Actinopterygii</taxon>
        <taxon>Neopterygii</taxon>
        <taxon>Teleostei</taxon>
        <taxon>Ostariophysi</taxon>
        <taxon>Cypriniformes</taxon>
        <taxon>Cyprinidae</taxon>
        <taxon>Labeoninae</taxon>
        <taxon>Labeonini</taxon>
        <taxon>Labeo</taxon>
    </lineage>
</organism>
<feature type="compositionally biased region" description="Low complexity" evidence="1">
    <location>
        <begin position="28"/>
        <end position="41"/>
    </location>
</feature>
<reference evidence="3 4" key="1">
    <citation type="submission" date="2022-01" db="EMBL/GenBank/DDBJ databases">
        <title>A high-quality chromosome-level genome assembly of rohu carp, Labeo rohita.</title>
        <authorList>
            <person name="Arick M.A. II"/>
            <person name="Hsu C.-Y."/>
            <person name="Magbanua Z."/>
            <person name="Pechanova O."/>
            <person name="Grover C."/>
            <person name="Miller E."/>
            <person name="Thrash A."/>
            <person name="Ezzel L."/>
            <person name="Alam S."/>
            <person name="Benzie J."/>
            <person name="Hamilton M."/>
            <person name="Karsi A."/>
            <person name="Lawrence M.L."/>
            <person name="Peterson D.G."/>
        </authorList>
    </citation>
    <scope>NUCLEOTIDE SEQUENCE [LARGE SCALE GENOMIC DNA]</scope>
    <source>
        <strain evidence="4">BAU-BD-2019</strain>
        <tissue evidence="3">Blood</tissue>
    </source>
</reference>
<dbReference type="Pfam" id="PF00169">
    <property type="entry name" value="PH"/>
    <property type="match status" value="1"/>
</dbReference>
<proteinExistence type="predicted"/>
<evidence type="ECO:0000313" key="3">
    <source>
        <dbReference type="EMBL" id="KAI2659216.1"/>
    </source>
</evidence>
<dbReference type="PROSITE" id="PS50003">
    <property type="entry name" value="PH_DOMAIN"/>
    <property type="match status" value="1"/>
</dbReference>
<dbReference type="PANTHER" id="PTHR12752:SF5">
    <property type="entry name" value="PLECKSTRIN HOMOLOGY DOMAIN-CONTAINING FAMILY A MEMBER 6"/>
    <property type="match status" value="1"/>
</dbReference>
<sequence length="125" mass="14128">MAQWLCVCTHRSSDSEMNGKAGGRGPVNKASEANSNANNLSMVSEMPPDSQNYTRGTRTPKRAATFGKRSNSMRRNPNAEVARQGWLHKQASSGMKQWNKRWFVLTDRCLFYYKGGLFMLMLVYA</sequence>
<protein>
    <submittedName>
        <fullName evidence="3">Pleckstrin homology domain-containing family A member 6</fullName>
    </submittedName>
</protein>
<evidence type="ECO:0000259" key="2">
    <source>
        <dbReference type="PROSITE" id="PS50003"/>
    </source>
</evidence>